<dbReference type="CDD" id="cd00082">
    <property type="entry name" value="HisKA"/>
    <property type="match status" value="1"/>
</dbReference>
<evidence type="ECO:0000256" key="5">
    <source>
        <dbReference type="ARBA" id="ARBA00022679"/>
    </source>
</evidence>
<evidence type="ECO:0000256" key="10">
    <source>
        <dbReference type="SAM" id="Phobius"/>
    </source>
</evidence>
<feature type="domain" description="Histidine kinase" evidence="11">
    <location>
        <begin position="250"/>
        <end position="468"/>
    </location>
</feature>
<dbReference type="Pfam" id="PF00512">
    <property type="entry name" value="HisKA"/>
    <property type="match status" value="1"/>
</dbReference>
<dbReference type="PANTHER" id="PTHR45453">
    <property type="entry name" value="PHOSPHATE REGULON SENSOR PROTEIN PHOR"/>
    <property type="match status" value="1"/>
</dbReference>
<dbReference type="Pfam" id="PF02518">
    <property type="entry name" value="HATPase_c"/>
    <property type="match status" value="1"/>
</dbReference>
<dbReference type="InterPro" id="IPR050351">
    <property type="entry name" value="BphY/WalK/GraS-like"/>
</dbReference>
<feature type="transmembrane region" description="Helical" evidence="10">
    <location>
        <begin position="203"/>
        <end position="229"/>
    </location>
</feature>
<keyword evidence="6" id="KW-0547">Nucleotide-binding</keyword>
<evidence type="ECO:0000256" key="3">
    <source>
        <dbReference type="ARBA" id="ARBA00012438"/>
    </source>
</evidence>
<dbReference type="PROSITE" id="PS50109">
    <property type="entry name" value="HIS_KIN"/>
    <property type="match status" value="1"/>
</dbReference>
<keyword evidence="10" id="KW-0472">Membrane</keyword>
<comment type="subcellular location">
    <subcellularLocation>
        <location evidence="2">Membrane</location>
    </subcellularLocation>
</comment>
<keyword evidence="10" id="KW-0812">Transmembrane</keyword>
<evidence type="ECO:0000256" key="2">
    <source>
        <dbReference type="ARBA" id="ARBA00004370"/>
    </source>
</evidence>
<evidence type="ECO:0000313" key="13">
    <source>
        <dbReference type="Proteomes" id="UP000094580"/>
    </source>
</evidence>
<evidence type="ECO:0000256" key="6">
    <source>
        <dbReference type="ARBA" id="ARBA00022741"/>
    </source>
</evidence>
<accession>A0ABX2ZQ41</accession>
<gene>
    <name evidence="12" type="ORF">BED47_22120</name>
</gene>
<evidence type="ECO:0000256" key="7">
    <source>
        <dbReference type="ARBA" id="ARBA00022777"/>
    </source>
</evidence>
<comment type="catalytic activity">
    <reaction evidence="1">
        <text>ATP + protein L-histidine = ADP + protein N-phospho-L-histidine.</text>
        <dbReference type="EC" id="2.7.13.3"/>
    </reaction>
</comment>
<protein>
    <recommendedName>
        <fullName evidence="3">histidine kinase</fullName>
        <ecNumber evidence="3">2.7.13.3</ecNumber>
    </recommendedName>
</protein>
<dbReference type="EMBL" id="MDKC01000015">
    <property type="protein sequence ID" value="ODG91723.1"/>
    <property type="molecule type" value="Genomic_DNA"/>
</dbReference>
<dbReference type="Proteomes" id="UP000094580">
    <property type="component" value="Unassembled WGS sequence"/>
</dbReference>
<dbReference type="Gene3D" id="3.30.565.10">
    <property type="entry name" value="Histidine kinase-like ATPase, C-terminal domain"/>
    <property type="match status" value="1"/>
</dbReference>
<evidence type="ECO:0000256" key="4">
    <source>
        <dbReference type="ARBA" id="ARBA00022553"/>
    </source>
</evidence>
<dbReference type="SUPFAM" id="SSF47384">
    <property type="entry name" value="Homodimeric domain of signal transducing histidine kinase"/>
    <property type="match status" value="1"/>
</dbReference>
<evidence type="ECO:0000256" key="9">
    <source>
        <dbReference type="ARBA" id="ARBA00023012"/>
    </source>
</evidence>
<dbReference type="InterPro" id="IPR036097">
    <property type="entry name" value="HisK_dim/P_sf"/>
</dbReference>
<keyword evidence="4" id="KW-0597">Phosphoprotein</keyword>
<keyword evidence="13" id="KW-1185">Reference proteome</keyword>
<dbReference type="InterPro" id="IPR003661">
    <property type="entry name" value="HisK_dim/P_dom"/>
</dbReference>
<sequence>MTNLISSLRDFRNRGGRDVFKRTQNRLTILYSGLVMLFLIIFIIIVFAALYVVIMNDQRRTVESLASQEAKIIENYMIQNQQGNLQDDDKEVVLAGVDQFFYYVVNPNGELIMGQEDIPQIRSRLFGQIKDWIPKGNETRKVKIKLEHEEFEKDMRKFHDHEIHVPSNRKEISLMVSGKPLFYKGDFIGTIYVGKDISDVYHLFKFVVIILVGLTIVFSGVALYISFFMSKKAMIPIFKSFNRQREFVADASHELRTPLSVLLSSIDAMEMTIDTEKDDFSRKLLFNMKDEVKRMTNLVSGLLTLARSDSDQVEIKLEKFEFRSIAEKAIGSLQPLAASKQINLNLTASENVIAEGDSEKLSQLLYILIDNGIKYTPIGGEVQLVLSNKENELCIQVTDTGIGIKPEDHARIFDRFYRSDKARSRQIGSHGLGLAIAKWIVEIHNGTIQVNSEVGKGSTFTIRIPTSNMSSKKTYATRVE</sequence>
<name>A0ABX2ZQ41_9BACI</name>
<dbReference type="SUPFAM" id="SSF55874">
    <property type="entry name" value="ATPase domain of HSP90 chaperone/DNA topoisomerase II/histidine kinase"/>
    <property type="match status" value="1"/>
</dbReference>
<dbReference type="Gene3D" id="1.10.287.130">
    <property type="match status" value="1"/>
</dbReference>
<dbReference type="InterPro" id="IPR036890">
    <property type="entry name" value="HATPase_C_sf"/>
</dbReference>
<keyword evidence="7 12" id="KW-0418">Kinase</keyword>
<keyword evidence="10" id="KW-1133">Transmembrane helix</keyword>
<organism evidence="12 13">
    <name type="scientific">Gottfriedia luciferensis</name>
    <dbReference type="NCBI Taxonomy" id="178774"/>
    <lineage>
        <taxon>Bacteria</taxon>
        <taxon>Bacillati</taxon>
        <taxon>Bacillota</taxon>
        <taxon>Bacilli</taxon>
        <taxon>Bacillales</taxon>
        <taxon>Bacillaceae</taxon>
        <taxon>Gottfriedia</taxon>
    </lineage>
</organism>
<dbReference type="SMART" id="SM00387">
    <property type="entry name" value="HATPase_c"/>
    <property type="match status" value="1"/>
</dbReference>
<dbReference type="PANTHER" id="PTHR45453:SF1">
    <property type="entry name" value="PHOSPHATE REGULON SENSOR PROTEIN PHOR"/>
    <property type="match status" value="1"/>
</dbReference>
<reference evidence="12 13" key="1">
    <citation type="submission" date="2016-07" db="EMBL/GenBank/DDBJ databases">
        <authorList>
            <person name="Townsley L."/>
            <person name="Shank E.A."/>
        </authorList>
    </citation>
    <scope>NUCLEOTIDE SEQUENCE [LARGE SCALE GENOMIC DNA]</scope>
    <source>
        <strain evidence="12 13">CH01</strain>
    </source>
</reference>
<dbReference type="InterPro" id="IPR003594">
    <property type="entry name" value="HATPase_dom"/>
</dbReference>
<keyword evidence="5" id="KW-0808">Transferase</keyword>
<evidence type="ECO:0000256" key="8">
    <source>
        <dbReference type="ARBA" id="ARBA00022840"/>
    </source>
</evidence>
<dbReference type="EC" id="2.7.13.3" evidence="3"/>
<evidence type="ECO:0000259" key="11">
    <source>
        <dbReference type="PROSITE" id="PS50109"/>
    </source>
</evidence>
<evidence type="ECO:0000313" key="12">
    <source>
        <dbReference type="EMBL" id="ODG91723.1"/>
    </source>
</evidence>
<dbReference type="InterPro" id="IPR004358">
    <property type="entry name" value="Sig_transdc_His_kin-like_C"/>
</dbReference>
<evidence type="ECO:0000256" key="1">
    <source>
        <dbReference type="ARBA" id="ARBA00000085"/>
    </source>
</evidence>
<keyword evidence="8" id="KW-0067">ATP-binding</keyword>
<dbReference type="GO" id="GO:0016301">
    <property type="term" value="F:kinase activity"/>
    <property type="evidence" value="ECO:0007669"/>
    <property type="project" value="UniProtKB-KW"/>
</dbReference>
<comment type="caution">
    <text evidence="12">The sequence shown here is derived from an EMBL/GenBank/DDBJ whole genome shotgun (WGS) entry which is preliminary data.</text>
</comment>
<proteinExistence type="predicted"/>
<dbReference type="SMART" id="SM00388">
    <property type="entry name" value="HisKA"/>
    <property type="match status" value="1"/>
</dbReference>
<dbReference type="InterPro" id="IPR005467">
    <property type="entry name" value="His_kinase_dom"/>
</dbReference>
<feature type="transmembrane region" description="Helical" evidence="10">
    <location>
        <begin position="29"/>
        <end position="54"/>
    </location>
</feature>
<dbReference type="PRINTS" id="PR00344">
    <property type="entry name" value="BCTRLSENSOR"/>
</dbReference>
<keyword evidence="9" id="KW-0902">Two-component regulatory system</keyword>